<dbReference type="InterPro" id="IPR000424">
    <property type="entry name" value="Primosome_PriB/ssb"/>
</dbReference>
<organism evidence="4 5">
    <name type="scientific">Pseudonocardia aurantiaca</name>
    <dbReference type="NCBI Taxonomy" id="75290"/>
    <lineage>
        <taxon>Bacteria</taxon>
        <taxon>Bacillati</taxon>
        <taxon>Actinomycetota</taxon>
        <taxon>Actinomycetes</taxon>
        <taxon>Pseudonocardiales</taxon>
        <taxon>Pseudonocardiaceae</taxon>
        <taxon>Pseudonocardia</taxon>
    </lineage>
</organism>
<dbReference type="InterPro" id="IPR012340">
    <property type="entry name" value="NA-bd_OB-fold"/>
</dbReference>
<feature type="region of interest" description="Disordered" evidence="3">
    <location>
        <begin position="118"/>
        <end position="165"/>
    </location>
</feature>
<dbReference type="EMBL" id="JBHUCP010000038">
    <property type="protein sequence ID" value="MFD1534614.1"/>
    <property type="molecule type" value="Genomic_DNA"/>
</dbReference>
<dbReference type="Pfam" id="PF00436">
    <property type="entry name" value="SSB"/>
    <property type="match status" value="1"/>
</dbReference>
<accession>A0ABW4FWY7</accession>
<keyword evidence="1 2" id="KW-0238">DNA-binding</keyword>
<reference evidence="5" key="1">
    <citation type="journal article" date="2019" name="Int. J. Syst. Evol. Microbiol.">
        <title>The Global Catalogue of Microorganisms (GCM) 10K type strain sequencing project: providing services to taxonomists for standard genome sequencing and annotation.</title>
        <authorList>
            <consortium name="The Broad Institute Genomics Platform"/>
            <consortium name="The Broad Institute Genome Sequencing Center for Infectious Disease"/>
            <person name="Wu L."/>
            <person name="Ma J."/>
        </authorList>
    </citation>
    <scope>NUCLEOTIDE SEQUENCE [LARGE SCALE GENOMIC DNA]</scope>
    <source>
        <strain evidence="5">JCM 12165</strain>
    </source>
</reference>
<dbReference type="GO" id="GO:0003677">
    <property type="term" value="F:DNA binding"/>
    <property type="evidence" value="ECO:0007669"/>
    <property type="project" value="UniProtKB-KW"/>
</dbReference>
<proteinExistence type="predicted"/>
<evidence type="ECO:0000256" key="1">
    <source>
        <dbReference type="ARBA" id="ARBA00023125"/>
    </source>
</evidence>
<dbReference type="CDD" id="cd04496">
    <property type="entry name" value="SSB_OBF"/>
    <property type="match status" value="1"/>
</dbReference>
<evidence type="ECO:0000256" key="2">
    <source>
        <dbReference type="PROSITE-ProRule" id="PRU00252"/>
    </source>
</evidence>
<keyword evidence="5" id="KW-1185">Reference proteome</keyword>
<sequence>MHATYTTLVGRMITAPEKQTYDSGASRVTFRVACTERRRGNEGWGDGETLYITVRCWRQLGENILGSMSVGDPIIAYGKVFTRNVDREGSRLSVTEMEASAVGPDLRWATAVVTRTKAAAAGAPTGLPEMPAESSDGPEGAGFATPDDPWAPVEAAPADEAGVRA</sequence>
<gene>
    <name evidence="4" type="ORF">ACFSCY_34875</name>
</gene>
<evidence type="ECO:0000313" key="4">
    <source>
        <dbReference type="EMBL" id="MFD1534614.1"/>
    </source>
</evidence>
<dbReference type="RefSeq" id="WP_343981283.1">
    <property type="nucleotide sequence ID" value="NZ_BAAAJG010000013.1"/>
</dbReference>
<dbReference type="PROSITE" id="PS50935">
    <property type="entry name" value="SSB"/>
    <property type="match status" value="1"/>
</dbReference>
<comment type="caution">
    <text evidence="4">The sequence shown here is derived from an EMBL/GenBank/DDBJ whole genome shotgun (WGS) entry which is preliminary data.</text>
</comment>
<name>A0ABW4FWY7_9PSEU</name>
<protein>
    <submittedName>
        <fullName evidence="4">Single-stranded DNA-binding protein</fullName>
    </submittedName>
</protein>
<dbReference type="Gene3D" id="2.40.50.140">
    <property type="entry name" value="Nucleic acid-binding proteins"/>
    <property type="match status" value="1"/>
</dbReference>
<evidence type="ECO:0000256" key="3">
    <source>
        <dbReference type="SAM" id="MobiDB-lite"/>
    </source>
</evidence>
<dbReference type="SUPFAM" id="SSF50249">
    <property type="entry name" value="Nucleic acid-binding proteins"/>
    <property type="match status" value="1"/>
</dbReference>
<dbReference type="Proteomes" id="UP001597145">
    <property type="component" value="Unassembled WGS sequence"/>
</dbReference>
<evidence type="ECO:0000313" key="5">
    <source>
        <dbReference type="Proteomes" id="UP001597145"/>
    </source>
</evidence>